<protein>
    <submittedName>
        <fullName evidence="5">C-type lectin domain-containing protein</fullName>
    </submittedName>
</protein>
<accession>A0A0M3K273</accession>
<dbReference type="AlphaFoldDB" id="A0A0M3K273"/>
<dbReference type="EMBL" id="UYRR01031744">
    <property type="protein sequence ID" value="VDK52318.1"/>
    <property type="molecule type" value="Genomic_DNA"/>
</dbReference>
<dbReference type="Gene3D" id="3.10.100.10">
    <property type="entry name" value="Mannose-Binding Protein A, subunit A"/>
    <property type="match status" value="1"/>
</dbReference>
<gene>
    <name evidence="3" type="ORF">ASIM_LOCUS14411</name>
</gene>
<dbReference type="Proteomes" id="UP000267096">
    <property type="component" value="Unassembled WGS sequence"/>
</dbReference>
<dbReference type="OrthoDB" id="5833759at2759"/>
<name>A0A0M3K273_ANISI</name>
<proteinExistence type="predicted"/>
<organism evidence="5">
    <name type="scientific">Anisakis simplex</name>
    <name type="common">Herring worm</name>
    <dbReference type="NCBI Taxonomy" id="6269"/>
    <lineage>
        <taxon>Eukaryota</taxon>
        <taxon>Metazoa</taxon>
        <taxon>Ecdysozoa</taxon>
        <taxon>Nematoda</taxon>
        <taxon>Chromadorea</taxon>
        <taxon>Rhabditida</taxon>
        <taxon>Spirurina</taxon>
        <taxon>Ascaridomorpha</taxon>
        <taxon>Ascaridoidea</taxon>
        <taxon>Anisakidae</taxon>
        <taxon>Anisakis</taxon>
        <taxon>Anisakis simplex complex</taxon>
    </lineage>
</organism>
<feature type="transmembrane region" description="Helical" evidence="1">
    <location>
        <begin position="206"/>
        <end position="229"/>
    </location>
</feature>
<dbReference type="InterPro" id="IPR016187">
    <property type="entry name" value="CTDL_fold"/>
</dbReference>
<dbReference type="InterPro" id="IPR001304">
    <property type="entry name" value="C-type_lectin-like"/>
</dbReference>
<feature type="domain" description="C-type lectin" evidence="2">
    <location>
        <begin position="69"/>
        <end position="124"/>
    </location>
</feature>
<evidence type="ECO:0000313" key="3">
    <source>
        <dbReference type="EMBL" id="VDK52318.1"/>
    </source>
</evidence>
<evidence type="ECO:0000313" key="4">
    <source>
        <dbReference type="Proteomes" id="UP000267096"/>
    </source>
</evidence>
<evidence type="ECO:0000259" key="2">
    <source>
        <dbReference type="PROSITE" id="PS50041"/>
    </source>
</evidence>
<dbReference type="CDD" id="cd00037">
    <property type="entry name" value="CLECT"/>
    <property type="match status" value="1"/>
</dbReference>
<reference evidence="3 4" key="2">
    <citation type="submission" date="2018-11" db="EMBL/GenBank/DDBJ databases">
        <authorList>
            <consortium name="Pathogen Informatics"/>
        </authorList>
    </citation>
    <scope>NUCLEOTIDE SEQUENCE [LARGE SCALE GENOMIC DNA]</scope>
</reference>
<evidence type="ECO:0000313" key="5">
    <source>
        <dbReference type="WBParaSite" id="ASIM_0001500101-mRNA-1"/>
    </source>
</evidence>
<dbReference type="InterPro" id="IPR016186">
    <property type="entry name" value="C-type_lectin-like/link_sf"/>
</dbReference>
<dbReference type="WBParaSite" id="ASIM_0001500101-mRNA-1">
    <property type="protein sequence ID" value="ASIM_0001500101-mRNA-1"/>
    <property type="gene ID" value="ASIM_0001500101"/>
</dbReference>
<keyword evidence="4" id="KW-1185">Reference proteome</keyword>
<reference evidence="5" key="1">
    <citation type="submission" date="2017-02" db="UniProtKB">
        <authorList>
            <consortium name="WormBaseParasite"/>
        </authorList>
    </citation>
    <scope>IDENTIFICATION</scope>
</reference>
<sequence length="254" mass="28448">MMQTVTHLKGARISFAFQLMMIVLMSVTCTTGVLTRGYAFLIWVYHVLLRWDGFRSVLRAIRRNGGLMYWNGLNVTGRWADGTVVGFTNWRASQPDGCCPFFPRPQCVLVNFANNRGLWDDAGCFLNPTVNSIRSVCKKAQGLIPVPPPDVAPRVCERGWTLNGRFCYQAVSFVELVERDIGLVFNISLAKVGGLMELLSISRNGAFLSQMAAAANMYTVLLLIMWVIMECGMTQDAEPPALKSNFFLFARKDR</sequence>
<keyword evidence="1" id="KW-0812">Transmembrane</keyword>
<keyword evidence="1" id="KW-0472">Membrane</keyword>
<dbReference type="SUPFAM" id="SSF56436">
    <property type="entry name" value="C-type lectin-like"/>
    <property type="match status" value="1"/>
</dbReference>
<feature type="transmembrane region" description="Helical" evidence="1">
    <location>
        <begin position="12"/>
        <end position="34"/>
    </location>
</feature>
<dbReference type="PROSITE" id="PS50041">
    <property type="entry name" value="C_TYPE_LECTIN_2"/>
    <property type="match status" value="1"/>
</dbReference>
<evidence type="ECO:0000256" key="1">
    <source>
        <dbReference type="SAM" id="Phobius"/>
    </source>
</evidence>
<keyword evidence="1" id="KW-1133">Transmembrane helix</keyword>